<evidence type="ECO:0000313" key="4">
    <source>
        <dbReference type="Proteomes" id="UP001370348"/>
    </source>
</evidence>
<feature type="region of interest" description="Disordered" evidence="1">
    <location>
        <begin position="55"/>
        <end position="98"/>
    </location>
</feature>
<evidence type="ECO:0000256" key="2">
    <source>
        <dbReference type="SAM" id="Phobius"/>
    </source>
</evidence>
<evidence type="ECO:0000313" key="3">
    <source>
        <dbReference type="EMBL" id="WXB16288.1"/>
    </source>
</evidence>
<organism evidence="3 4">
    <name type="scientific">Pendulispora albinea</name>
    <dbReference type="NCBI Taxonomy" id="2741071"/>
    <lineage>
        <taxon>Bacteria</taxon>
        <taxon>Pseudomonadati</taxon>
        <taxon>Myxococcota</taxon>
        <taxon>Myxococcia</taxon>
        <taxon>Myxococcales</taxon>
        <taxon>Sorangiineae</taxon>
        <taxon>Pendulisporaceae</taxon>
        <taxon>Pendulispora</taxon>
    </lineage>
</organism>
<evidence type="ECO:0000256" key="1">
    <source>
        <dbReference type="SAM" id="MobiDB-lite"/>
    </source>
</evidence>
<dbReference type="Proteomes" id="UP001370348">
    <property type="component" value="Chromosome"/>
</dbReference>
<protein>
    <submittedName>
        <fullName evidence="3">Uncharacterized protein</fullName>
    </submittedName>
</protein>
<feature type="region of interest" description="Disordered" evidence="1">
    <location>
        <begin position="1"/>
        <end position="23"/>
    </location>
</feature>
<reference evidence="3 4" key="1">
    <citation type="submission" date="2021-12" db="EMBL/GenBank/DDBJ databases">
        <title>Discovery of the Pendulisporaceae a myxobacterial family with distinct sporulation behavior and unique specialized metabolism.</title>
        <authorList>
            <person name="Garcia R."/>
            <person name="Popoff A."/>
            <person name="Bader C.D."/>
            <person name="Loehr J."/>
            <person name="Walesch S."/>
            <person name="Walt C."/>
            <person name="Boldt J."/>
            <person name="Bunk B."/>
            <person name="Haeckl F.J.F.P.J."/>
            <person name="Gunesch A.P."/>
            <person name="Birkelbach J."/>
            <person name="Nuebel U."/>
            <person name="Pietschmann T."/>
            <person name="Bach T."/>
            <person name="Mueller R."/>
        </authorList>
    </citation>
    <scope>NUCLEOTIDE SEQUENCE [LARGE SCALE GENOMIC DNA]</scope>
    <source>
        <strain evidence="3 4">MSr11954</strain>
    </source>
</reference>
<name>A0ABZ2M2J2_9BACT</name>
<gene>
    <name evidence="3" type="ORF">LZC94_03210</name>
</gene>
<keyword evidence="2" id="KW-1133">Transmembrane helix</keyword>
<accession>A0ABZ2M2J2</accession>
<feature type="transmembrane region" description="Helical" evidence="2">
    <location>
        <begin position="30"/>
        <end position="50"/>
    </location>
</feature>
<dbReference type="RefSeq" id="WP_394825913.1">
    <property type="nucleotide sequence ID" value="NZ_CP089984.1"/>
</dbReference>
<proteinExistence type="predicted"/>
<keyword evidence="2" id="KW-0472">Membrane</keyword>
<dbReference type="EMBL" id="CP089984">
    <property type="protein sequence ID" value="WXB16288.1"/>
    <property type="molecule type" value="Genomic_DNA"/>
</dbReference>
<sequence length="276" mass="29523">MSIRADLPARGQEATNAGGRPRFTGRRGGVVALLAVGLLGALAVAMYPGAHTAPRDIAQAPPPSPAMAANESNPSPPSVAEPAKLSAGEEAEEAPRMNARAEVRAREYVDKLWTVRDDYRRNALRREMFEEMARDRGVIETFVQAFEKDGFAASVFGDDQGQARVLGVRFLSYVAEKGNGLPLERATAGAIRRASVGGDPKHILLDVQDLMRNYAALHIDDLGNDPGRLLGRIGYDSSMSELKHTIGQAVFDALAADTSQPAERWTASKAAIFGGA</sequence>
<keyword evidence="2" id="KW-0812">Transmembrane</keyword>
<keyword evidence="4" id="KW-1185">Reference proteome</keyword>